<evidence type="ECO:0000313" key="3">
    <source>
        <dbReference type="EMBL" id="CAK0863295.1"/>
    </source>
</evidence>
<gene>
    <name evidence="3" type="ORF">PCOR1329_LOCUS51486</name>
</gene>
<dbReference type="EMBL" id="CAUYUJ010016247">
    <property type="protein sequence ID" value="CAK0863295.1"/>
    <property type="molecule type" value="Genomic_DNA"/>
</dbReference>
<dbReference type="PANTHER" id="PTHR23115">
    <property type="entry name" value="TRANSLATION FACTOR"/>
    <property type="match status" value="1"/>
</dbReference>
<dbReference type="InterPro" id="IPR027417">
    <property type="entry name" value="P-loop_NTPase"/>
</dbReference>
<accession>A0ABN9UTB3</accession>
<keyword evidence="2" id="KW-0342">GTP-binding</keyword>
<comment type="caution">
    <text evidence="3">The sequence shown here is derived from an EMBL/GenBank/DDBJ whole genome shotgun (WGS) entry which is preliminary data.</text>
</comment>
<name>A0ABN9UTB3_9DINO</name>
<dbReference type="Proteomes" id="UP001189429">
    <property type="component" value="Unassembled WGS sequence"/>
</dbReference>
<sequence length="392" mass="42669">MDEPSVGWAEERYEEIKKKISPFLKQSGYKDEQVLWLPISGLSGDNVKERKNIPAGYQGPTLMEMFDNLETPKRESDQPVRIPMLDGYRDMGAVTAIGKVEQGTVRPGMKCVLLPTGTKCTIASVFINNTEGEPEDMSHAPCGENVTMKVTGCSEDQLAKGYVLCPVAEPARVVTKFKAQLQVIELPEDRRAVRAQRALGALEAVCPPASLPPEDPGKACPPCPEAPPCPTVPAVCAVPEISPAEAEADPLGTLLAAVLELWMASLPRDAAQEWWRHLVPGQRLVVRYSDDPEVEERLLGIAQVALLEVMGPDDELVDWPPIKSATVGTTVDRSDSHFVPRIALGGLFAFDEVLRRVGALLPEDLPGYVARRRAEMGLSDFLTAEEAPLPSC</sequence>
<protein>
    <submittedName>
        <fullName evidence="3">Uncharacterized protein</fullName>
    </submittedName>
</protein>
<dbReference type="Gene3D" id="3.40.50.300">
    <property type="entry name" value="P-loop containing nucleotide triphosphate hydrolases"/>
    <property type="match status" value="1"/>
</dbReference>
<keyword evidence="4" id="KW-1185">Reference proteome</keyword>
<evidence type="ECO:0000256" key="1">
    <source>
        <dbReference type="ARBA" id="ARBA00022741"/>
    </source>
</evidence>
<organism evidence="3 4">
    <name type="scientific">Prorocentrum cordatum</name>
    <dbReference type="NCBI Taxonomy" id="2364126"/>
    <lineage>
        <taxon>Eukaryota</taxon>
        <taxon>Sar</taxon>
        <taxon>Alveolata</taxon>
        <taxon>Dinophyceae</taxon>
        <taxon>Prorocentrales</taxon>
        <taxon>Prorocentraceae</taxon>
        <taxon>Prorocentrum</taxon>
    </lineage>
</organism>
<dbReference type="Gene3D" id="2.40.30.10">
    <property type="entry name" value="Translation factors"/>
    <property type="match status" value="1"/>
</dbReference>
<evidence type="ECO:0000256" key="2">
    <source>
        <dbReference type="ARBA" id="ARBA00023134"/>
    </source>
</evidence>
<keyword evidence="1" id="KW-0547">Nucleotide-binding</keyword>
<proteinExistence type="predicted"/>
<dbReference type="InterPro" id="IPR050100">
    <property type="entry name" value="TRAFAC_GTPase_members"/>
</dbReference>
<dbReference type="InterPro" id="IPR009000">
    <property type="entry name" value="Transl_B-barrel_sf"/>
</dbReference>
<dbReference type="SUPFAM" id="SSF50447">
    <property type="entry name" value="Translation proteins"/>
    <property type="match status" value="1"/>
</dbReference>
<evidence type="ECO:0000313" key="4">
    <source>
        <dbReference type="Proteomes" id="UP001189429"/>
    </source>
</evidence>
<reference evidence="3" key="1">
    <citation type="submission" date="2023-10" db="EMBL/GenBank/DDBJ databases">
        <authorList>
            <person name="Chen Y."/>
            <person name="Shah S."/>
            <person name="Dougan E. K."/>
            <person name="Thang M."/>
            <person name="Chan C."/>
        </authorList>
    </citation>
    <scope>NUCLEOTIDE SEQUENCE [LARGE SCALE GENOMIC DNA]</scope>
</reference>
<dbReference type="SUPFAM" id="SSF52540">
    <property type="entry name" value="P-loop containing nucleoside triphosphate hydrolases"/>
    <property type="match status" value="1"/>
</dbReference>